<evidence type="ECO:0000256" key="4">
    <source>
        <dbReference type="SAM" id="MobiDB-lite"/>
    </source>
</evidence>
<dbReference type="InterPro" id="IPR050889">
    <property type="entry name" value="Dendritic_Spine_Reg/Scaffold"/>
</dbReference>
<proteinExistence type="predicted"/>
<keyword evidence="5" id="KW-1185">Reference proteome</keyword>
<keyword evidence="2 3" id="KW-0040">ANK repeat</keyword>
<dbReference type="PROSITE" id="PS50088">
    <property type="entry name" value="ANK_REPEAT"/>
    <property type="match status" value="4"/>
</dbReference>
<dbReference type="InterPro" id="IPR036770">
    <property type="entry name" value="Ankyrin_rpt-contain_sf"/>
</dbReference>
<sequence length="1727" mass="194787">MVSKGYKSKNAKKTARKTQSRKQDVTRQSNSKPIRKSQRLLRKVKAVVTDVKKVSTSKISVTKRRIQRKSNVTKVSTNTKVRAKESTSLIIKVKGKSKRKCFEGKTFQSTTDAIFEGKKRRRKNDYLVPREDIPLYDTNPYFTGKNAPAFVSVRSFCRILHRYIYRKDLSDLIKCIKNKKQLCNDAFNWSFSYCSKLSVEERAILTDDIKFIGNVINLRTDFDEKRSLMEGRARMEEVLLTQTGTGRHNFYMLGRSTANIEMTRGGREGNNAFVKYEPHRLISSRLDVPFLFENDVSFGTLEFLTSLKRPPYSTLRDAYSSNIYVAIRFGNRKLAAKLIETYSSYNFNELHVQTLKNSTQPLKKFLPISVMKKAYRNRDITPLHTAAINPNVLYLKALMAVEANFNIADSDSWYTIHYAAVCEGPGPLKLILDKGIQYSLLNKAKELPLHCAARAGRVENVKLLLEAEKKVYKIMQSEEEDPDSLQSVMEADSEKETVAAKKKDCGANKRGPVTINAKTKDGHTPLHLAVEKNRLEVVDFLLSEENINVEAQLSASWQKITPLMVACQNGFLDVANMLIDKGGAIVEKVDKLRRTALTHAVINGEMHIVSMLLRRGASPTSADSSGNTPAHYAAAYGWLECLELLAKADPKVLEMSNDWQLTPLAVAYMKGHLGIVEWLIDGHFSSHVDINCRDSSGYTLIFSLINHYRILSTKNLYSQIEYLLAKGADCSLKDSCMNTPLHCFAALKVKLQTDNDEECSEVAEDNGQRLTVDEYKHCIDLLIKHGAKLNDKNQDGETVVLVALKACNLVAAEYFLNKYLSMGNSLCDLESKAASGSSSENLLHFLLKIPFKVYDNPEVWNRRYTPSLNQYNVIPLLNMLFDKDKNLCKQWLSERDKQGRTPFLAFCEQFSKVKPRVTSIEDSEERKNYSRFLEQLLSKTCEIIPLLVSILPSVLLQEYCDGEKVESDFTQSLDGKTSASNNKVEKISAIFYALHGNPIFDEVACRFAMGSNEYVIKNKLLTTCIDSAIDANILQEFLSTRNSDGYTPLLYSVSIADVSTSLYLMNKSTNCNVNEVHGAVVPTKFNEDKKLYEPLNKSVLMYAVENKLFEVIQNLKLTSEQWSAVSADGDTAFHFAARSVSPSTVACFQLLKEKGVLNKANNKMQYPLHIAVEASQRKGTDILTEPVEWLITNASALFEQDVDGRLPLHYAFVQIGDLSLKDSYSVDPICIVSVLQNAMDKTTIDHADKLGNTPLHYAALRGANVCTVTLLRCGCNPNCLNNNGNTPLAVAVMNAREACALTLIQAKSNVVSKVYIHYPFNANDEKDKWVWIPNRKSKRKSVDITTVSSLVVRNGWEGIIYVILDVIGKTAESLGDLVKAALEHNKYNLVQTLLRMLANVVNNATGEAQKRNLQFLDSLNLFLVFVQHLPSKSLSEGARKVFYQLCSLNIKWWSVSKEGCKPRSSVIEHLAKTGNYELMDLIYEYDKNNEKLWPEIEYSFDDTNPLLGIIENCSKRNEEVSEDAKKWIELFGNRFGINTLMPYKKPLFYGIAPWRYRKPVPEKCQMTALIKAIQSRCVPLVRFLLQSDALSTDCNVCDEHGLTPLMHACIVNSEDCIRLLFDPLWQCTSSETGMGDQDKTLGNLRKRKSDNDGNNGMECLFGGKRSRYQSQTETNTGDENGSNELNAKEDGNVIGSKQKAHLPNRRSRSEKKLDEKVVIYAFSIYFI</sequence>
<feature type="region of interest" description="Disordered" evidence="4">
    <location>
        <begin position="1"/>
        <end position="40"/>
    </location>
</feature>
<feature type="region of interest" description="Disordered" evidence="4">
    <location>
        <begin position="1668"/>
        <end position="1708"/>
    </location>
</feature>
<feature type="repeat" description="ANK" evidence="3">
    <location>
        <begin position="378"/>
        <end position="410"/>
    </location>
</feature>
<protein>
    <submittedName>
        <fullName evidence="6">Poly [ADP-ribose] polymerase</fullName>
    </submittedName>
</protein>
<evidence type="ECO:0000313" key="5">
    <source>
        <dbReference type="Proteomes" id="UP000046393"/>
    </source>
</evidence>
<dbReference type="PRINTS" id="PR01415">
    <property type="entry name" value="ANKYRIN"/>
</dbReference>
<reference evidence="6" key="1">
    <citation type="submission" date="2017-02" db="UniProtKB">
        <authorList>
            <consortium name="WormBaseParasite"/>
        </authorList>
    </citation>
    <scope>IDENTIFICATION</scope>
</reference>
<dbReference type="PANTHER" id="PTHR24166:SF48">
    <property type="entry name" value="PROTEIN VAPYRIN"/>
    <property type="match status" value="1"/>
</dbReference>
<dbReference type="Proteomes" id="UP000046393">
    <property type="component" value="Unplaced"/>
</dbReference>
<dbReference type="PANTHER" id="PTHR24166">
    <property type="entry name" value="ROLLING PEBBLES, ISOFORM B"/>
    <property type="match status" value="1"/>
</dbReference>
<feature type="compositionally biased region" description="Basic residues" evidence="4">
    <location>
        <begin position="1698"/>
        <end position="1708"/>
    </location>
</feature>
<feature type="repeat" description="ANK" evidence="3">
    <location>
        <begin position="592"/>
        <end position="624"/>
    </location>
</feature>
<evidence type="ECO:0000313" key="6">
    <source>
        <dbReference type="WBParaSite" id="SMUV_0000986501-mRNA-1"/>
    </source>
</evidence>
<dbReference type="PROSITE" id="PS50297">
    <property type="entry name" value="ANK_REP_REGION"/>
    <property type="match status" value="1"/>
</dbReference>
<name>A0A0N5AY30_9BILA</name>
<feature type="region of interest" description="Disordered" evidence="4">
    <location>
        <begin position="1636"/>
        <end position="1655"/>
    </location>
</feature>
<dbReference type="InterPro" id="IPR002110">
    <property type="entry name" value="Ankyrin_rpt"/>
</dbReference>
<keyword evidence="1" id="KW-0677">Repeat</keyword>
<dbReference type="SUPFAM" id="SSF48403">
    <property type="entry name" value="Ankyrin repeat"/>
    <property type="match status" value="3"/>
</dbReference>
<feature type="repeat" description="ANK" evidence="3">
    <location>
        <begin position="1250"/>
        <end position="1282"/>
    </location>
</feature>
<evidence type="ECO:0000256" key="2">
    <source>
        <dbReference type="ARBA" id="ARBA00023043"/>
    </source>
</evidence>
<dbReference type="Pfam" id="PF12796">
    <property type="entry name" value="Ank_2"/>
    <property type="match status" value="4"/>
</dbReference>
<evidence type="ECO:0000256" key="1">
    <source>
        <dbReference type="ARBA" id="ARBA00022737"/>
    </source>
</evidence>
<feature type="compositionally biased region" description="Polar residues" evidence="4">
    <location>
        <begin position="1668"/>
        <end position="1685"/>
    </location>
</feature>
<dbReference type="SMART" id="SM00248">
    <property type="entry name" value="ANK"/>
    <property type="match status" value="19"/>
</dbReference>
<feature type="repeat" description="ANK" evidence="3">
    <location>
        <begin position="521"/>
        <end position="543"/>
    </location>
</feature>
<dbReference type="STRING" id="451379.A0A0N5AY30"/>
<feature type="compositionally biased region" description="Basic residues" evidence="4">
    <location>
        <begin position="1"/>
        <end position="20"/>
    </location>
</feature>
<dbReference type="Pfam" id="PF00023">
    <property type="entry name" value="Ank"/>
    <property type="match status" value="1"/>
</dbReference>
<dbReference type="WBParaSite" id="SMUV_0000986501-mRNA-1">
    <property type="protein sequence ID" value="SMUV_0000986501-mRNA-1"/>
    <property type="gene ID" value="SMUV_0000986501"/>
</dbReference>
<accession>A0A0N5AY30</accession>
<organism evidence="5 6">
    <name type="scientific">Syphacia muris</name>
    <dbReference type="NCBI Taxonomy" id="451379"/>
    <lineage>
        <taxon>Eukaryota</taxon>
        <taxon>Metazoa</taxon>
        <taxon>Ecdysozoa</taxon>
        <taxon>Nematoda</taxon>
        <taxon>Chromadorea</taxon>
        <taxon>Rhabditida</taxon>
        <taxon>Spirurina</taxon>
        <taxon>Oxyuridomorpha</taxon>
        <taxon>Oxyuroidea</taxon>
        <taxon>Oxyuridae</taxon>
        <taxon>Syphacia</taxon>
    </lineage>
</organism>
<evidence type="ECO:0000256" key="3">
    <source>
        <dbReference type="PROSITE-ProRule" id="PRU00023"/>
    </source>
</evidence>
<dbReference type="Gene3D" id="1.25.40.20">
    <property type="entry name" value="Ankyrin repeat-containing domain"/>
    <property type="match status" value="6"/>
</dbReference>